<reference evidence="1 2" key="1">
    <citation type="journal article" date="2015" name="Int. Biodeterior. Biodegradation">
        <title>Physiological and genetic screening methods for the isolation of methyl tert-butyl ether-degrading bacteria for bioremediation purposes.</title>
        <authorList>
            <person name="Guisado I.M."/>
            <person name="Purswani J."/>
            <person name="Gonzalez Lopez J."/>
            <person name="Pozo C."/>
        </authorList>
    </citation>
    <scope>NUCLEOTIDE SEQUENCE [LARGE SCALE GENOMIC DNA]</scope>
    <source>
        <strain evidence="1 2">SH7</strain>
    </source>
</reference>
<evidence type="ECO:0008006" key="3">
    <source>
        <dbReference type="Google" id="ProtNLM"/>
    </source>
</evidence>
<evidence type="ECO:0000313" key="2">
    <source>
        <dbReference type="Proteomes" id="UP000054709"/>
    </source>
</evidence>
<gene>
    <name evidence="1" type="ORF">UQ64_07530</name>
</gene>
<comment type="caution">
    <text evidence="1">The sequence shown here is derived from an EMBL/GenBank/DDBJ whole genome shotgun (WGS) entry which is preliminary data.</text>
</comment>
<dbReference type="OrthoDB" id="2646088at2"/>
<dbReference type="RefSeq" id="WP_060622392.1">
    <property type="nucleotide sequence ID" value="NZ_LCZJ02000016.1"/>
</dbReference>
<dbReference type="EMBL" id="LCZJ02000016">
    <property type="protein sequence ID" value="KTD88091.1"/>
    <property type="molecule type" value="Genomic_DNA"/>
</dbReference>
<sequence>MRNKGTDWPSSYEPFHIMLNDYRVADIVITNHAKSRYLDRISKGVSNDEEVAAWMWQCLMQNRLKPFSDSDFNAYLIDDDSVVIAEFTELTGEKDISGQPLYSMIIVSFLGKISATPQLRDLKTYFSLLRNSRRTKLTKKKRKRK</sequence>
<dbReference type="AlphaFoldDB" id="A0A0W1B3E3"/>
<evidence type="ECO:0000313" key="1">
    <source>
        <dbReference type="EMBL" id="KTD88091.1"/>
    </source>
</evidence>
<dbReference type="Proteomes" id="UP000054709">
    <property type="component" value="Unassembled WGS sequence"/>
</dbReference>
<keyword evidence="2" id="KW-1185">Reference proteome</keyword>
<proteinExistence type="predicted"/>
<name>A0A0W1B3E3_9BACL</name>
<protein>
    <recommendedName>
        <fullName evidence="3">Periplasmic protein</fullName>
    </recommendedName>
</protein>
<organism evidence="1 2">
    <name type="scientific">Paenibacillus etheri</name>
    <dbReference type="NCBI Taxonomy" id="1306852"/>
    <lineage>
        <taxon>Bacteria</taxon>
        <taxon>Bacillati</taxon>
        <taxon>Bacillota</taxon>
        <taxon>Bacilli</taxon>
        <taxon>Bacillales</taxon>
        <taxon>Paenibacillaceae</taxon>
        <taxon>Paenibacillus</taxon>
    </lineage>
</organism>
<accession>A0A0W1B3E3</accession>